<proteinExistence type="predicted"/>
<name>A0ACB9SY20_HOLOL</name>
<keyword evidence="2" id="KW-1185">Reference proteome</keyword>
<dbReference type="Proteomes" id="UP001056778">
    <property type="component" value="Chromosome 6"/>
</dbReference>
<organism evidence="1 2">
    <name type="scientific">Holotrichia oblita</name>
    <name type="common">Chafer beetle</name>
    <dbReference type="NCBI Taxonomy" id="644536"/>
    <lineage>
        <taxon>Eukaryota</taxon>
        <taxon>Metazoa</taxon>
        <taxon>Ecdysozoa</taxon>
        <taxon>Arthropoda</taxon>
        <taxon>Hexapoda</taxon>
        <taxon>Insecta</taxon>
        <taxon>Pterygota</taxon>
        <taxon>Neoptera</taxon>
        <taxon>Endopterygota</taxon>
        <taxon>Coleoptera</taxon>
        <taxon>Polyphaga</taxon>
        <taxon>Scarabaeiformia</taxon>
        <taxon>Scarabaeidae</taxon>
        <taxon>Melolonthinae</taxon>
        <taxon>Holotrichia</taxon>
    </lineage>
</organism>
<comment type="caution">
    <text evidence="1">The sequence shown here is derived from an EMBL/GenBank/DDBJ whole genome shotgun (WGS) entry which is preliminary data.</text>
</comment>
<protein>
    <submittedName>
        <fullName evidence="1">Uncharacterized protein</fullName>
    </submittedName>
</protein>
<gene>
    <name evidence="1" type="ORF">MML48_6g00009208</name>
</gene>
<sequence>MKFDVICRICLLEKSGLKPIFTACIPNMIMSLAAVQVQEDLAETMQSLRTIAEQCLPETWENEQNLINAHENSENNSCPEFTLDQLYKCQFCEESFKDEWSLGVHIKIHTGQAKYYCGICGKECNTPAALNKHTVVHGVERNDRRKNVCNCIDMDNNGHRRRNAKICRTLVINSLNSGSTPTVKNVAQKFSVLPDTVRRNV</sequence>
<dbReference type="EMBL" id="CM043020">
    <property type="protein sequence ID" value="KAI4459439.1"/>
    <property type="molecule type" value="Genomic_DNA"/>
</dbReference>
<evidence type="ECO:0000313" key="2">
    <source>
        <dbReference type="Proteomes" id="UP001056778"/>
    </source>
</evidence>
<reference evidence="1" key="1">
    <citation type="submission" date="2022-04" db="EMBL/GenBank/DDBJ databases">
        <title>Chromosome-scale genome assembly of Holotrichia oblita Faldermann.</title>
        <authorList>
            <person name="Rongchong L."/>
        </authorList>
    </citation>
    <scope>NUCLEOTIDE SEQUENCE</scope>
    <source>
        <strain evidence="1">81SQS9</strain>
    </source>
</reference>
<evidence type="ECO:0000313" key="1">
    <source>
        <dbReference type="EMBL" id="KAI4459439.1"/>
    </source>
</evidence>
<accession>A0ACB9SY20</accession>